<dbReference type="PROSITE" id="PS50090">
    <property type="entry name" value="MYB_LIKE"/>
    <property type="match status" value="3"/>
</dbReference>
<feature type="domain" description="HTH myb-type" evidence="7">
    <location>
        <begin position="237"/>
        <end position="282"/>
    </location>
</feature>
<evidence type="ECO:0000256" key="1">
    <source>
        <dbReference type="ARBA" id="ARBA00023015"/>
    </source>
</evidence>
<keyword evidence="4" id="KW-0539">Nucleus</keyword>
<dbReference type="HOGENOM" id="CLU_980670_0_0_1"/>
<dbReference type="SMART" id="SM00717">
    <property type="entry name" value="SANT"/>
    <property type="match status" value="3"/>
</dbReference>
<dbReference type="CDD" id="cd00167">
    <property type="entry name" value="SANT"/>
    <property type="match status" value="1"/>
</dbReference>
<keyword evidence="8" id="KW-0371">Homeobox</keyword>
<dbReference type="EMBL" id="JH993943">
    <property type="protein sequence ID" value="ELQ75549.1"/>
    <property type="molecule type" value="Genomic_DNA"/>
</dbReference>
<feature type="domain" description="SANT" evidence="6">
    <location>
        <begin position="183"/>
        <end position="228"/>
    </location>
</feature>
<keyword evidence="1" id="KW-0805">Transcription regulation</keyword>
<evidence type="ECO:0000313" key="9">
    <source>
        <dbReference type="Proteomes" id="UP000011185"/>
    </source>
</evidence>
<evidence type="ECO:0000256" key="3">
    <source>
        <dbReference type="ARBA" id="ARBA00023163"/>
    </source>
</evidence>
<dbReference type="PROSITE" id="PS51294">
    <property type="entry name" value="HTH_MYB"/>
    <property type="match status" value="3"/>
</dbReference>
<feature type="domain" description="Myb-like" evidence="5">
    <location>
        <begin position="231"/>
        <end position="278"/>
    </location>
</feature>
<dbReference type="OrthoDB" id="2143914at2759"/>
<dbReference type="VEuPathDB" id="MicrosporidiaDB:THOM_1482"/>
<dbReference type="InParanoid" id="L7JVU4"/>
<dbReference type="Gene3D" id="1.10.10.60">
    <property type="entry name" value="Homeodomain-like"/>
    <property type="match status" value="3"/>
</dbReference>
<dbReference type="OMA" id="ARMQGRN"/>
<protein>
    <submittedName>
        <fullName evidence="8">Homeodomain-like protein</fullName>
    </submittedName>
</protein>
<dbReference type="GO" id="GO:0019185">
    <property type="term" value="C:snRNA-activating protein complex"/>
    <property type="evidence" value="ECO:0007669"/>
    <property type="project" value="TreeGrafter"/>
</dbReference>
<proteinExistence type="predicted"/>
<dbReference type="InterPro" id="IPR017930">
    <property type="entry name" value="Myb_dom"/>
</dbReference>
<evidence type="ECO:0000259" key="7">
    <source>
        <dbReference type="PROSITE" id="PS51294"/>
    </source>
</evidence>
<dbReference type="GO" id="GO:0042796">
    <property type="term" value="P:snRNA transcription by RNA polymerase III"/>
    <property type="evidence" value="ECO:0007669"/>
    <property type="project" value="TreeGrafter"/>
</dbReference>
<dbReference type="InterPro" id="IPR051575">
    <property type="entry name" value="Myb-like_DNA-bd"/>
</dbReference>
<evidence type="ECO:0000256" key="4">
    <source>
        <dbReference type="ARBA" id="ARBA00023242"/>
    </source>
</evidence>
<dbReference type="GO" id="GO:0001006">
    <property type="term" value="F:RNA polymerase III type 3 promoter sequence-specific DNA binding"/>
    <property type="evidence" value="ECO:0007669"/>
    <property type="project" value="TreeGrafter"/>
</dbReference>
<dbReference type="InterPro" id="IPR001005">
    <property type="entry name" value="SANT/Myb"/>
</dbReference>
<keyword evidence="3" id="KW-0804">Transcription</keyword>
<dbReference type="GO" id="GO:0000978">
    <property type="term" value="F:RNA polymerase II cis-regulatory region sequence-specific DNA binding"/>
    <property type="evidence" value="ECO:0007669"/>
    <property type="project" value="TreeGrafter"/>
</dbReference>
<dbReference type="GO" id="GO:0042795">
    <property type="term" value="P:snRNA transcription by RNA polymerase II"/>
    <property type="evidence" value="ECO:0007669"/>
    <property type="project" value="TreeGrafter"/>
</dbReference>
<dbReference type="PANTHER" id="PTHR46621:SF1">
    <property type="entry name" value="SNRNA-ACTIVATING PROTEIN COMPLEX SUBUNIT 4"/>
    <property type="match status" value="1"/>
</dbReference>
<dbReference type="Pfam" id="PF00249">
    <property type="entry name" value="Myb_DNA-binding"/>
    <property type="match status" value="3"/>
</dbReference>
<evidence type="ECO:0000313" key="8">
    <source>
        <dbReference type="EMBL" id="ELQ75549.1"/>
    </source>
</evidence>
<feature type="domain" description="Myb-like" evidence="5">
    <location>
        <begin position="132"/>
        <end position="181"/>
    </location>
</feature>
<keyword evidence="9" id="KW-1185">Reference proteome</keyword>
<dbReference type="InterPro" id="IPR017884">
    <property type="entry name" value="SANT_dom"/>
</dbReference>
<evidence type="ECO:0000259" key="5">
    <source>
        <dbReference type="PROSITE" id="PS50090"/>
    </source>
</evidence>
<accession>L7JVU4</accession>
<keyword evidence="2 8" id="KW-0238">DNA-binding</keyword>
<evidence type="ECO:0000256" key="2">
    <source>
        <dbReference type="ARBA" id="ARBA00023125"/>
    </source>
</evidence>
<dbReference type="STRING" id="72359.L7JVU4"/>
<feature type="domain" description="HTH myb-type" evidence="7">
    <location>
        <begin position="132"/>
        <end position="185"/>
    </location>
</feature>
<feature type="domain" description="HTH myb-type" evidence="7">
    <location>
        <begin position="186"/>
        <end position="234"/>
    </location>
</feature>
<name>L7JVU4_TRAHO</name>
<dbReference type="PROSITE" id="PS51293">
    <property type="entry name" value="SANT"/>
    <property type="match status" value="1"/>
</dbReference>
<dbReference type="SUPFAM" id="SSF46689">
    <property type="entry name" value="Homeodomain-like"/>
    <property type="match status" value="2"/>
</dbReference>
<feature type="domain" description="Myb-like" evidence="5">
    <location>
        <begin position="186"/>
        <end position="230"/>
    </location>
</feature>
<evidence type="ECO:0000259" key="6">
    <source>
        <dbReference type="PROSITE" id="PS51293"/>
    </source>
</evidence>
<organism evidence="8 9">
    <name type="scientific">Trachipleistophora hominis</name>
    <name type="common">Microsporidian parasite</name>
    <dbReference type="NCBI Taxonomy" id="72359"/>
    <lineage>
        <taxon>Eukaryota</taxon>
        <taxon>Fungi</taxon>
        <taxon>Fungi incertae sedis</taxon>
        <taxon>Microsporidia</taxon>
        <taxon>Pleistophoridae</taxon>
        <taxon>Trachipleistophora</taxon>
    </lineage>
</organism>
<dbReference type="AlphaFoldDB" id="L7JVU4"/>
<dbReference type="InterPro" id="IPR009057">
    <property type="entry name" value="Homeodomain-like_sf"/>
</dbReference>
<reference evidence="8 9" key="1">
    <citation type="journal article" date="2012" name="PLoS Pathog.">
        <title>The genome of the obligate intracellular parasite Trachipleistophora hominis: new insights into microsporidian genome dynamics and reductive evolution.</title>
        <authorList>
            <person name="Heinz E."/>
            <person name="Williams T.A."/>
            <person name="Nakjang S."/>
            <person name="Noel C.J."/>
            <person name="Swan D.C."/>
            <person name="Goldberg A.V."/>
            <person name="Harris S.R."/>
            <person name="Weinmaier T."/>
            <person name="Markert S."/>
            <person name="Becher D."/>
            <person name="Bernhardt J."/>
            <person name="Dagan T."/>
            <person name="Hacker C."/>
            <person name="Lucocq J.M."/>
            <person name="Schweder T."/>
            <person name="Rattei T."/>
            <person name="Hall N."/>
            <person name="Hirt R.P."/>
            <person name="Embley T.M."/>
        </authorList>
    </citation>
    <scope>NUCLEOTIDE SEQUENCE [LARGE SCALE GENOMIC DNA]</scope>
</reference>
<gene>
    <name evidence="8" type="ORF">THOM_1482</name>
</gene>
<sequence length="284" mass="34071">MNEYKKQLLLKYYQLKSFYKRLSVIKKALHTRQSLFKYPVRSQDKDLNINRIVEKRNIMELMDINNTLWINIESICGSRYTMYGKYLNKYCTHRKDDELDTTLGGIDGRCLLPVAIENRIQPIVLMRKILALKKTTKDKFTSSEIDKLKDLVSKHGNNWVIIAKYLNKTPQQCLQCYRRYIRKSAGRWSKKEDELLMQAVQKFGKKWITVSEYIGTRSDLQCRERYINVLDVDRKEWTKNDEEELKQLVSKLGQKWKEIGNLLGRNNKECRRRYFKVIKKMKYK</sequence>
<dbReference type="Proteomes" id="UP000011185">
    <property type="component" value="Unassembled WGS sequence"/>
</dbReference>
<dbReference type="PANTHER" id="PTHR46621">
    <property type="entry name" value="SNRNA-ACTIVATING PROTEIN COMPLEX SUBUNIT 4"/>
    <property type="match status" value="1"/>
</dbReference>